<organism evidence="1 2">
    <name type="scientific">Deminuibacter soli</name>
    <dbReference type="NCBI Taxonomy" id="2291815"/>
    <lineage>
        <taxon>Bacteria</taxon>
        <taxon>Pseudomonadati</taxon>
        <taxon>Bacteroidota</taxon>
        <taxon>Chitinophagia</taxon>
        <taxon>Chitinophagales</taxon>
        <taxon>Chitinophagaceae</taxon>
        <taxon>Deminuibacter</taxon>
    </lineage>
</organism>
<dbReference type="Proteomes" id="UP000261284">
    <property type="component" value="Unassembled WGS sequence"/>
</dbReference>
<name>A0A3E1NGS4_9BACT</name>
<reference evidence="1 2" key="1">
    <citation type="submission" date="2018-08" db="EMBL/GenBank/DDBJ databases">
        <title>Chitinophagaceae sp. K23C18032701, a novel bacterium isolated from forest soil.</title>
        <authorList>
            <person name="Wang C."/>
        </authorList>
    </citation>
    <scope>NUCLEOTIDE SEQUENCE [LARGE SCALE GENOMIC DNA]</scope>
    <source>
        <strain evidence="1 2">K23C18032701</strain>
    </source>
</reference>
<accession>A0A3E1NGS4</accession>
<keyword evidence="2" id="KW-1185">Reference proteome</keyword>
<gene>
    <name evidence="1" type="ORF">DXN05_16980</name>
</gene>
<dbReference type="AlphaFoldDB" id="A0A3E1NGS4"/>
<dbReference type="EMBL" id="QTJU01000006">
    <property type="protein sequence ID" value="RFM27153.1"/>
    <property type="molecule type" value="Genomic_DNA"/>
</dbReference>
<sequence>MLFNLFGYRLLFICLEQQHKVSLEASLDKNDYNNNDLFEIKIPLNIPYISDQQHFERVDGAITIAGKTYKYVKRKITNGELVLLCLPDAGKQRLDNAQKAFGAHANDLPGAKKLPGLVKKSFPAVEYEQYFMAAVQQSIAAPAIFVNTSCAATCCGYTGFCDQPPQLTA</sequence>
<evidence type="ECO:0000313" key="1">
    <source>
        <dbReference type="EMBL" id="RFM27153.1"/>
    </source>
</evidence>
<evidence type="ECO:0000313" key="2">
    <source>
        <dbReference type="Proteomes" id="UP000261284"/>
    </source>
</evidence>
<protein>
    <submittedName>
        <fullName evidence="1">Uncharacterized protein</fullName>
    </submittedName>
</protein>
<proteinExistence type="predicted"/>
<comment type="caution">
    <text evidence="1">The sequence shown here is derived from an EMBL/GenBank/DDBJ whole genome shotgun (WGS) entry which is preliminary data.</text>
</comment>